<evidence type="ECO:0000256" key="1">
    <source>
        <dbReference type="ARBA" id="ARBA00022475"/>
    </source>
</evidence>
<gene>
    <name evidence="10" type="ORF">ACFQ1M_08905</name>
</gene>
<dbReference type="RefSeq" id="WP_386407038.1">
    <property type="nucleotide sequence ID" value="NZ_JBHTJH010000004.1"/>
</dbReference>
<dbReference type="PANTHER" id="PTHR48090:SF3">
    <property type="entry name" value="UNDECAPRENYL-PHOSPHATE 4-DEOXY-4-FORMAMIDO-L-ARABINOSE TRANSFERASE"/>
    <property type="match status" value="1"/>
</dbReference>
<keyword evidence="2 10" id="KW-0328">Glycosyltransferase</keyword>
<dbReference type="InterPro" id="IPR050256">
    <property type="entry name" value="Glycosyltransferase_2"/>
</dbReference>
<organism evidence="10 11">
    <name type="scientific">Sungkyunkwania multivorans</name>
    <dbReference type="NCBI Taxonomy" id="1173618"/>
    <lineage>
        <taxon>Bacteria</taxon>
        <taxon>Pseudomonadati</taxon>
        <taxon>Bacteroidota</taxon>
        <taxon>Flavobacteriia</taxon>
        <taxon>Flavobacteriales</taxon>
        <taxon>Flavobacteriaceae</taxon>
        <taxon>Sungkyunkwania</taxon>
    </lineage>
</organism>
<dbReference type="CDD" id="cd04187">
    <property type="entry name" value="DPM1_like_bac"/>
    <property type="match status" value="1"/>
</dbReference>
<evidence type="ECO:0000313" key="11">
    <source>
        <dbReference type="Proteomes" id="UP001596978"/>
    </source>
</evidence>
<accession>A0ABW3CYC2</accession>
<evidence type="ECO:0000256" key="6">
    <source>
        <dbReference type="ARBA" id="ARBA00022989"/>
    </source>
</evidence>
<evidence type="ECO:0000256" key="5">
    <source>
        <dbReference type="ARBA" id="ARBA00022985"/>
    </source>
</evidence>
<dbReference type="InterPro" id="IPR001173">
    <property type="entry name" value="Glyco_trans_2-like"/>
</dbReference>
<feature type="domain" description="Glycosyltransferase 2-like" evidence="9">
    <location>
        <begin position="12"/>
        <end position="166"/>
    </location>
</feature>
<evidence type="ECO:0000256" key="2">
    <source>
        <dbReference type="ARBA" id="ARBA00022676"/>
    </source>
</evidence>
<evidence type="ECO:0000256" key="3">
    <source>
        <dbReference type="ARBA" id="ARBA00022679"/>
    </source>
</evidence>
<dbReference type="EC" id="2.4.-.-" evidence="10"/>
<evidence type="ECO:0000313" key="10">
    <source>
        <dbReference type="EMBL" id="MFD0862329.1"/>
    </source>
</evidence>
<dbReference type="EMBL" id="JBHTJH010000004">
    <property type="protein sequence ID" value="MFD0862329.1"/>
    <property type="molecule type" value="Genomic_DNA"/>
</dbReference>
<keyword evidence="11" id="KW-1185">Reference proteome</keyword>
<dbReference type="Proteomes" id="UP001596978">
    <property type="component" value="Unassembled WGS sequence"/>
</dbReference>
<keyword evidence="5" id="KW-0448">Lipopolysaccharide biosynthesis</keyword>
<keyword evidence="4 8" id="KW-0812">Transmembrane</keyword>
<evidence type="ECO:0000259" key="9">
    <source>
        <dbReference type="Pfam" id="PF00535"/>
    </source>
</evidence>
<evidence type="ECO:0000256" key="8">
    <source>
        <dbReference type="SAM" id="Phobius"/>
    </source>
</evidence>
<keyword evidence="7 8" id="KW-0472">Membrane</keyword>
<protein>
    <submittedName>
        <fullName evidence="10">Glycosyltransferase family 2 protein</fullName>
        <ecNumber evidence="10">2.4.-.-</ecNumber>
    </submittedName>
</protein>
<keyword evidence="3 10" id="KW-0808">Transferase</keyword>
<feature type="transmembrane region" description="Helical" evidence="8">
    <location>
        <begin position="235"/>
        <end position="259"/>
    </location>
</feature>
<evidence type="ECO:0000256" key="7">
    <source>
        <dbReference type="ARBA" id="ARBA00023136"/>
    </source>
</evidence>
<evidence type="ECO:0000256" key="4">
    <source>
        <dbReference type="ARBA" id="ARBA00022692"/>
    </source>
</evidence>
<comment type="caution">
    <text evidence="10">The sequence shown here is derived from an EMBL/GenBank/DDBJ whole genome shotgun (WGS) entry which is preliminary data.</text>
</comment>
<dbReference type="InterPro" id="IPR029044">
    <property type="entry name" value="Nucleotide-diphossugar_trans"/>
</dbReference>
<dbReference type="Gene3D" id="3.90.550.10">
    <property type="entry name" value="Spore Coat Polysaccharide Biosynthesis Protein SpsA, Chain A"/>
    <property type="match status" value="1"/>
</dbReference>
<sequence length="329" mass="37274">MSKNAQDYGFLSIIIPVFNEEDNVGLLAEAVDNALKGFEYEIIYIDDCSTDDTRKNIKALKNPRVKLVELKKNYGQSMALAAGIDVAKGDFVITMDGDLQNDPTDIPMMLQKAVEEDWDVVTGIRQKRKDNFIRTIPSKIANFIIRRATNLDLKDQGCALKIFNKETAKGLNLYGEMHRFINLVSFLDGARITQVPVKHHARRYGVSKYGLGRTFKVVNDLLLILFQRKYLQKPIYLFGNIGLVIFALGMLINVYLLVLKILGYEIGGRPLLILGVILVVVGIQFFTMGIVTDLLMRTYFESQRKRPYKIRKITTTSESKTEEVINHAG</sequence>
<dbReference type="GO" id="GO:0016757">
    <property type="term" value="F:glycosyltransferase activity"/>
    <property type="evidence" value="ECO:0007669"/>
    <property type="project" value="UniProtKB-KW"/>
</dbReference>
<dbReference type="SUPFAM" id="SSF53448">
    <property type="entry name" value="Nucleotide-diphospho-sugar transferases"/>
    <property type="match status" value="1"/>
</dbReference>
<keyword evidence="6 8" id="KW-1133">Transmembrane helix</keyword>
<keyword evidence="1" id="KW-1003">Cell membrane</keyword>
<dbReference type="PANTHER" id="PTHR48090">
    <property type="entry name" value="UNDECAPRENYL-PHOSPHATE 4-DEOXY-4-FORMAMIDO-L-ARABINOSE TRANSFERASE-RELATED"/>
    <property type="match status" value="1"/>
</dbReference>
<feature type="transmembrane region" description="Helical" evidence="8">
    <location>
        <begin position="271"/>
        <end position="296"/>
    </location>
</feature>
<dbReference type="Pfam" id="PF00535">
    <property type="entry name" value="Glycos_transf_2"/>
    <property type="match status" value="1"/>
</dbReference>
<proteinExistence type="predicted"/>
<name>A0ABW3CYC2_9FLAO</name>
<reference evidence="11" key="1">
    <citation type="journal article" date="2019" name="Int. J. Syst. Evol. Microbiol.">
        <title>The Global Catalogue of Microorganisms (GCM) 10K type strain sequencing project: providing services to taxonomists for standard genome sequencing and annotation.</title>
        <authorList>
            <consortium name="The Broad Institute Genomics Platform"/>
            <consortium name="The Broad Institute Genome Sequencing Center for Infectious Disease"/>
            <person name="Wu L."/>
            <person name="Ma J."/>
        </authorList>
    </citation>
    <scope>NUCLEOTIDE SEQUENCE [LARGE SCALE GENOMIC DNA]</scope>
    <source>
        <strain evidence="11">CCUG 62952</strain>
    </source>
</reference>